<organism evidence="1 2">
    <name type="scientific">Panagrolaimus sp. JU765</name>
    <dbReference type="NCBI Taxonomy" id="591449"/>
    <lineage>
        <taxon>Eukaryota</taxon>
        <taxon>Metazoa</taxon>
        <taxon>Ecdysozoa</taxon>
        <taxon>Nematoda</taxon>
        <taxon>Chromadorea</taxon>
        <taxon>Rhabditida</taxon>
        <taxon>Tylenchina</taxon>
        <taxon>Panagrolaimomorpha</taxon>
        <taxon>Panagrolaimoidea</taxon>
        <taxon>Panagrolaimidae</taxon>
        <taxon>Panagrolaimus</taxon>
    </lineage>
</organism>
<name>A0AC34Q030_9BILA</name>
<dbReference type="WBParaSite" id="JU765_v2.g11565.t1">
    <property type="protein sequence ID" value="JU765_v2.g11565.t1"/>
    <property type="gene ID" value="JU765_v2.g11565"/>
</dbReference>
<proteinExistence type="predicted"/>
<evidence type="ECO:0000313" key="2">
    <source>
        <dbReference type="WBParaSite" id="JU765_v2.g11565.t1"/>
    </source>
</evidence>
<sequence length="236" mass="26841">MQPIYSKADGVLKIPKYSLSAETKKKQTPQQINFGEGTKTSSLMKLIVIFSLLVIHSKSDWIIPKDPKTIINNINDKFEIDLNSTILEFYLHVDCNQIMLKIFLNETTPIYANFVFGQNLMVNITNDQILFPTDEAKTIKFETDNVLNIDLSAKKIQWNGEYVQLDTSNFLSAESNFIKLTIDSKADGVLKIPMYSLAAETKKKQTPQQINFGERTKTSSSLVILLNILVFLFSKF</sequence>
<dbReference type="Proteomes" id="UP000887576">
    <property type="component" value="Unplaced"/>
</dbReference>
<accession>A0AC34Q030</accession>
<evidence type="ECO:0000313" key="1">
    <source>
        <dbReference type="Proteomes" id="UP000887576"/>
    </source>
</evidence>
<reference evidence="2" key="1">
    <citation type="submission" date="2022-11" db="UniProtKB">
        <authorList>
            <consortium name="WormBaseParasite"/>
        </authorList>
    </citation>
    <scope>IDENTIFICATION</scope>
</reference>
<protein>
    <submittedName>
        <fullName evidence="2">Uncharacterized protein</fullName>
    </submittedName>
</protein>